<keyword evidence="2" id="KW-1185">Reference proteome</keyword>
<comment type="caution">
    <text evidence="1">The sequence shown here is derived from an EMBL/GenBank/DDBJ whole genome shotgun (WGS) entry which is preliminary data.</text>
</comment>
<gene>
    <name evidence="1" type="ORF">SAJA_05050</name>
</gene>
<proteinExistence type="predicted"/>
<dbReference type="EMBL" id="AYKG01000012">
    <property type="protein sequence ID" value="ROO30121.1"/>
    <property type="molecule type" value="Genomic_DNA"/>
</dbReference>
<evidence type="ECO:0000313" key="2">
    <source>
        <dbReference type="Proteomes" id="UP000285310"/>
    </source>
</evidence>
<dbReference type="AlphaFoldDB" id="A0A423PX39"/>
<dbReference type="Proteomes" id="UP000285310">
    <property type="component" value="Unassembled WGS sequence"/>
</dbReference>
<reference evidence="1 2" key="1">
    <citation type="submission" date="2013-10" db="EMBL/GenBank/DDBJ databases">
        <title>Salinisphaera japonica YTM-1 Genome Sequencing.</title>
        <authorList>
            <person name="Lai Q."/>
            <person name="Li C."/>
            <person name="Shao Z."/>
        </authorList>
    </citation>
    <scope>NUCLEOTIDE SEQUENCE [LARGE SCALE GENOMIC DNA]</scope>
    <source>
        <strain evidence="1 2">YTM-1</strain>
    </source>
</reference>
<sequence>MADCRIGQATIGSPPFRAASIVYDHPQISQITQIGWVFF</sequence>
<accession>A0A423PX39</accession>
<organism evidence="1 2">
    <name type="scientific">Salinisphaera japonica YTM-1</name>
    <dbReference type="NCBI Taxonomy" id="1209778"/>
    <lineage>
        <taxon>Bacteria</taxon>
        <taxon>Pseudomonadati</taxon>
        <taxon>Pseudomonadota</taxon>
        <taxon>Gammaproteobacteria</taxon>
        <taxon>Salinisphaerales</taxon>
        <taxon>Salinisphaeraceae</taxon>
        <taxon>Salinisphaera</taxon>
    </lineage>
</organism>
<dbReference type="InParanoid" id="A0A423PX39"/>
<name>A0A423PX39_9GAMM</name>
<evidence type="ECO:0000313" key="1">
    <source>
        <dbReference type="EMBL" id="ROO30121.1"/>
    </source>
</evidence>
<protein>
    <submittedName>
        <fullName evidence="1">Uncharacterized protein</fullName>
    </submittedName>
</protein>